<evidence type="ECO:0000256" key="1">
    <source>
        <dbReference type="SAM" id="MobiDB-lite"/>
    </source>
</evidence>
<organism evidence="3 4">
    <name type="scientific">Propioniciclava sinopodophylli</name>
    <dbReference type="NCBI Taxonomy" id="1837344"/>
    <lineage>
        <taxon>Bacteria</taxon>
        <taxon>Bacillati</taxon>
        <taxon>Actinomycetota</taxon>
        <taxon>Actinomycetes</taxon>
        <taxon>Propionibacteriales</taxon>
        <taxon>Propionibacteriaceae</taxon>
        <taxon>Propioniciclava</taxon>
    </lineage>
</organism>
<comment type="caution">
    <text evidence="3">The sequence shown here is derived from an EMBL/GenBank/DDBJ whole genome shotgun (WGS) entry which is preliminary data.</text>
</comment>
<feature type="region of interest" description="Disordered" evidence="1">
    <location>
        <begin position="70"/>
        <end position="114"/>
    </location>
</feature>
<evidence type="ECO:0000256" key="2">
    <source>
        <dbReference type="SAM" id="Phobius"/>
    </source>
</evidence>
<evidence type="ECO:0000313" key="3">
    <source>
        <dbReference type="EMBL" id="TBT85904.1"/>
    </source>
</evidence>
<gene>
    <name evidence="3" type="ORF">ET989_05480</name>
</gene>
<keyword evidence="2" id="KW-0472">Membrane</keyword>
<protein>
    <submittedName>
        <fullName evidence="3">Uncharacterized protein</fullName>
    </submittedName>
</protein>
<dbReference type="Proteomes" id="UP000292373">
    <property type="component" value="Unassembled WGS sequence"/>
</dbReference>
<name>A0A4Q9KEN5_9ACTN</name>
<dbReference type="RefSeq" id="WP_131167553.1">
    <property type="nucleotide sequence ID" value="NZ_SDMQ01000004.1"/>
</dbReference>
<feature type="compositionally biased region" description="Low complexity" evidence="1">
    <location>
        <begin position="100"/>
        <end position="114"/>
    </location>
</feature>
<keyword evidence="4" id="KW-1185">Reference proteome</keyword>
<dbReference type="AlphaFoldDB" id="A0A4Q9KEN5"/>
<evidence type="ECO:0000313" key="4">
    <source>
        <dbReference type="Proteomes" id="UP000292373"/>
    </source>
</evidence>
<keyword evidence="2" id="KW-1133">Transmembrane helix</keyword>
<feature type="compositionally biased region" description="Low complexity" evidence="1">
    <location>
        <begin position="70"/>
        <end position="92"/>
    </location>
</feature>
<proteinExistence type="predicted"/>
<sequence length="233" mass="24000">MNSFEDLLRRDLQASGERNAFAVDVDPAVANGHRTIRRRVLTTSALGLAAVVGLGGAWFLRPGTPQVAAPAPTVTPSVVSPVPSAPAETAPPSVSPTPSAPASSPSPATTSSVPAQPVDVARWASPSVDFASPTTRIACALRPGSVTCAIPMEFTGTVPEVDCVDGPGPATEVYLADGAPVYSCASDSAAFPTRSGGTGSRGQMWTSSRRSPQIRTHCSNCRWWCLALGAWTS</sequence>
<dbReference type="EMBL" id="SDMQ01000004">
    <property type="protein sequence ID" value="TBT85904.1"/>
    <property type="molecule type" value="Genomic_DNA"/>
</dbReference>
<feature type="transmembrane region" description="Helical" evidence="2">
    <location>
        <begin position="40"/>
        <end position="60"/>
    </location>
</feature>
<reference evidence="3 4" key="1">
    <citation type="submission" date="2019-01" db="EMBL/GenBank/DDBJ databases">
        <title>Lactibacter flavus gen. nov., sp. nov., a novel bacterium of the family Propionibacteriaceae isolated from raw milk and dairy products.</title>
        <authorList>
            <person name="Huptas C."/>
            <person name="Wenning M."/>
            <person name="Breitenwieser F."/>
            <person name="Doll E."/>
            <person name="Von Neubeck M."/>
            <person name="Busse H.-J."/>
            <person name="Scherer S."/>
        </authorList>
    </citation>
    <scope>NUCLEOTIDE SEQUENCE [LARGE SCALE GENOMIC DNA]</scope>
    <source>
        <strain evidence="3 4">KCTC 33808</strain>
    </source>
</reference>
<keyword evidence="2" id="KW-0812">Transmembrane</keyword>
<accession>A0A4Q9KEN5</accession>